<evidence type="ECO:0000256" key="6">
    <source>
        <dbReference type="ARBA" id="ARBA00023098"/>
    </source>
</evidence>
<evidence type="ECO:0000256" key="1">
    <source>
        <dbReference type="ARBA" id="ARBA00004370"/>
    </source>
</evidence>
<dbReference type="PANTHER" id="PTHR42758:SF2">
    <property type="entry name" value="PHOSPHATIDYLGLYCEROL PHOSPHOLIPASE C"/>
    <property type="match status" value="1"/>
</dbReference>
<dbReference type="GO" id="GO:0046475">
    <property type="term" value="P:glycerophospholipid catabolic process"/>
    <property type="evidence" value="ECO:0007669"/>
    <property type="project" value="TreeGrafter"/>
</dbReference>
<comment type="similarity">
    <text evidence="2">Belongs to the glycerophosphoryl diester phosphodiesterase family.</text>
</comment>
<dbReference type="SUPFAM" id="SSF51695">
    <property type="entry name" value="PLC-like phosphodiesterases"/>
    <property type="match status" value="1"/>
</dbReference>
<keyword evidence="6" id="KW-0443">Lipid metabolism</keyword>
<keyword evidence="5" id="KW-1133">Transmembrane helix</keyword>
<evidence type="ECO:0000313" key="10">
    <source>
        <dbReference type="EMBL" id="CAD9073092.1"/>
    </source>
</evidence>
<keyword evidence="8" id="KW-0732">Signal</keyword>
<dbReference type="EMBL" id="HBGB01048011">
    <property type="protein sequence ID" value="CAD9073092.1"/>
    <property type="molecule type" value="Transcribed_RNA"/>
</dbReference>
<name>A0A7S1KG70_9ALVE</name>
<dbReference type="AlphaFoldDB" id="A0A7S1KG70"/>
<reference evidence="10" key="1">
    <citation type="submission" date="2021-01" db="EMBL/GenBank/DDBJ databases">
        <authorList>
            <person name="Corre E."/>
            <person name="Pelletier E."/>
            <person name="Niang G."/>
            <person name="Scheremetjew M."/>
            <person name="Finn R."/>
            <person name="Kale V."/>
            <person name="Holt S."/>
            <person name="Cochrane G."/>
            <person name="Meng A."/>
            <person name="Brown T."/>
            <person name="Cohen L."/>
        </authorList>
    </citation>
    <scope>NUCLEOTIDE SEQUENCE</scope>
    <source>
        <strain evidence="10">CCMP3346</strain>
    </source>
</reference>
<dbReference type="Gene3D" id="3.20.20.190">
    <property type="entry name" value="Phosphatidylinositol (PI) phosphodiesterase"/>
    <property type="match status" value="1"/>
</dbReference>
<accession>A0A7S1KG70</accession>
<evidence type="ECO:0000256" key="3">
    <source>
        <dbReference type="ARBA" id="ARBA00022692"/>
    </source>
</evidence>
<keyword evidence="3" id="KW-0812">Transmembrane</keyword>
<proteinExistence type="inferred from homology"/>
<feature type="signal peptide" evidence="8">
    <location>
        <begin position="1"/>
        <end position="22"/>
    </location>
</feature>
<keyword evidence="7" id="KW-0472">Membrane</keyword>
<gene>
    <name evidence="10" type="ORF">VBRA1451_LOCUS28175</name>
</gene>
<dbReference type="InterPro" id="IPR017946">
    <property type="entry name" value="PLC-like_Pdiesterase_TIM-brl"/>
</dbReference>
<dbReference type="GO" id="GO:0008081">
    <property type="term" value="F:phosphoric diester hydrolase activity"/>
    <property type="evidence" value="ECO:0007669"/>
    <property type="project" value="InterPro"/>
</dbReference>
<feature type="chain" id="PRO_5031025510" description="GP-PDE domain-containing protein" evidence="8">
    <location>
        <begin position="23"/>
        <end position="372"/>
    </location>
</feature>
<evidence type="ECO:0000256" key="8">
    <source>
        <dbReference type="SAM" id="SignalP"/>
    </source>
</evidence>
<dbReference type="GO" id="GO:0005737">
    <property type="term" value="C:cytoplasm"/>
    <property type="evidence" value="ECO:0007669"/>
    <property type="project" value="UniProtKB-ARBA"/>
</dbReference>
<dbReference type="InterPro" id="IPR030395">
    <property type="entry name" value="GP_PDE_dom"/>
</dbReference>
<evidence type="ECO:0000259" key="9">
    <source>
        <dbReference type="PROSITE" id="PS51704"/>
    </source>
</evidence>
<feature type="domain" description="GP-PDE" evidence="9">
    <location>
        <begin position="75"/>
        <end position="367"/>
    </location>
</feature>
<evidence type="ECO:0000256" key="4">
    <source>
        <dbReference type="ARBA" id="ARBA00022801"/>
    </source>
</evidence>
<dbReference type="PANTHER" id="PTHR42758">
    <property type="entry name" value="PHOSPHATIDYLGLYCEROL PHOSPHOLIPASE C"/>
    <property type="match status" value="1"/>
</dbReference>
<evidence type="ECO:0000256" key="2">
    <source>
        <dbReference type="ARBA" id="ARBA00007277"/>
    </source>
</evidence>
<comment type="subcellular location">
    <subcellularLocation>
        <location evidence="1">Membrane</location>
    </subcellularLocation>
</comment>
<evidence type="ECO:0000256" key="5">
    <source>
        <dbReference type="ARBA" id="ARBA00022989"/>
    </source>
</evidence>
<dbReference type="PROSITE" id="PS51704">
    <property type="entry name" value="GP_PDE"/>
    <property type="match status" value="1"/>
</dbReference>
<organism evidence="10">
    <name type="scientific">Vitrella brassicaformis</name>
    <dbReference type="NCBI Taxonomy" id="1169539"/>
    <lineage>
        <taxon>Eukaryota</taxon>
        <taxon>Sar</taxon>
        <taxon>Alveolata</taxon>
        <taxon>Colpodellida</taxon>
        <taxon>Vitrellaceae</taxon>
        <taxon>Vitrella</taxon>
    </lineage>
</organism>
<dbReference type="InterPro" id="IPR052271">
    <property type="entry name" value="GDPD-Related"/>
</dbReference>
<protein>
    <recommendedName>
        <fullName evidence="9">GP-PDE domain-containing protein</fullName>
    </recommendedName>
</protein>
<keyword evidence="4" id="KW-0378">Hydrolase</keyword>
<evidence type="ECO:0000256" key="7">
    <source>
        <dbReference type="ARBA" id="ARBA00023136"/>
    </source>
</evidence>
<dbReference type="GO" id="GO:0016020">
    <property type="term" value="C:membrane"/>
    <property type="evidence" value="ECO:0007669"/>
    <property type="project" value="UniProtKB-SubCell"/>
</dbReference>
<dbReference type="Pfam" id="PF03009">
    <property type="entry name" value="GDPD"/>
    <property type="match status" value="2"/>
</dbReference>
<sequence length="372" mass="42088">MRLNSRIIAATVSLTPAGLTLATDLPRRFTFIAPCRGPLIARCQPSSASTSLSAAHTPATASIATMPADSQKMPLWHISHRGGAAEAPENTLAAFQYAADECKTNMFELDVWQTADKQVVVAHDNNTMRMTGVDCLITATRFSDLPKTLPTDQLAPPDDHVDVKTFGGFARSYPPQPYLLLEDLFKSFPTMPMHIDVKEKGSRETVVKVIQLVRKYRREHLTFLSSFNDANVKTVRSLAPEVPVTSPPLRLLQLMIFYWIGYLPYCNLRESAISIPLTRHFFEWERKKLFNALHKRIGVFVAGKIAQWLTGLAYRAMRQKKFIRILKRRGVRVIYWVLNYDEDFQEAFDLGADGVMTDRPAALRKYLDKRGL</sequence>